<evidence type="ECO:0000313" key="3">
    <source>
        <dbReference type="Proteomes" id="UP001059596"/>
    </source>
</evidence>
<dbReference type="AlphaFoldDB" id="A0A9Q0BM62"/>
<reference evidence="2" key="1">
    <citation type="journal article" date="2023" name="Genome Biol. Evol.">
        <title>Long-read-based Genome Assembly of Drosophila gunungcola Reveals Fewer Chemosensory Genes in Flower-breeding Species.</title>
        <authorList>
            <person name="Negi A."/>
            <person name="Liao B.Y."/>
            <person name="Yeh S.D."/>
        </authorList>
    </citation>
    <scope>NUCLEOTIDE SEQUENCE</scope>
    <source>
        <strain evidence="2">Sukarami</strain>
    </source>
</reference>
<dbReference type="EMBL" id="JAMKOV010000018">
    <property type="protein sequence ID" value="KAI8036544.1"/>
    <property type="molecule type" value="Genomic_DNA"/>
</dbReference>
<protein>
    <submittedName>
        <fullName evidence="2">Uncharacterized protein</fullName>
    </submittedName>
</protein>
<accession>A0A9Q0BM62</accession>
<gene>
    <name evidence="2" type="ORF">M5D96_010703</name>
</gene>
<feature type="region of interest" description="Disordered" evidence="1">
    <location>
        <begin position="27"/>
        <end position="116"/>
    </location>
</feature>
<dbReference type="Proteomes" id="UP001059596">
    <property type="component" value="Unassembled WGS sequence"/>
</dbReference>
<evidence type="ECO:0000313" key="2">
    <source>
        <dbReference type="EMBL" id="KAI8036544.1"/>
    </source>
</evidence>
<comment type="caution">
    <text evidence="2">The sequence shown here is derived from an EMBL/GenBank/DDBJ whole genome shotgun (WGS) entry which is preliminary data.</text>
</comment>
<proteinExistence type="predicted"/>
<name>A0A9Q0BM62_9MUSC</name>
<sequence length="116" mass="11883">MAGPGGTPEAEPKAAVIRAGGGDEACIHTAGLSAGRGGLAGRNHRSPSGRSSTEAGRKEVRPGAAGRPHVPGAARTSGGQGVYPVINKKKRNTKLTFALVQGEKKKKTHTQPQKQK</sequence>
<keyword evidence="3" id="KW-1185">Reference proteome</keyword>
<evidence type="ECO:0000256" key="1">
    <source>
        <dbReference type="SAM" id="MobiDB-lite"/>
    </source>
</evidence>
<organism evidence="2 3">
    <name type="scientific">Drosophila gunungcola</name>
    <name type="common">fruit fly</name>
    <dbReference type="NCBI Taxonomy" id="103775"/>
    <lineage>
        <taxon>Eukaryota</taxon>
        <taxon>Metazoa</taxon>
        <taxon>Ecdysozoa</taxon>
        <taxon>Arthropoda</taxon>
        <taxon>Hexapoda</taxon>
        <taxon>Insecta</taxon>
        <taxon>Pterygota</taxon>
        <taxon>Neoptera</taxon>
        <taxon>Endopterygota</taxon>
        <taxon>Diptera</taxon>
        <taxon>Brachycera</taxon>
        <taxon>Muscomorpha</taxon>
        <taxon>Ephydroidea</taxon>
        <taxon>Drosophilidae</taxon>
        <taxon>Drosophila</taxon>
        <taxon>Sophophora</taxon>
    </lineage>
</organism>
<feature type="compositionally biased region" description="Basic residues" evidence="1">
    <location>
        <begin position="104"/>
        <end position="116"/>
    </location>
</feature>